<reference evidence="2" key="1">
    <citation type="submission" date="2025-08" db="UniProtKB">
        <authorList>
            <consortium name="RefSeq"/>
        </authorList>
    </citation>
    <scope>IDENTIFICATION</scope>
</reference>
<dbReference type="GeneID" id="100650731"/>
<evidence type="ECO:0000313" key="2">
    <source>
        <dbReference type="RefSeq" id="XP_003398309.2"/>
    </source>
</evidence>
<dbReference type="OrthoDB" id="7699860at2759"/>
<protein>
    <submittedName>
        <fullName evidence="2">Uncharacterized protein LOC100650731</fullName>
    </submittedName>
</protein>
<dbReference type="InterPro" id="IPR012677">
    <property type="entry name" value="Nucleotide-bd_a/b_plait_sf"/>
</dbReference>
<dbReference type="GO" id="GO:0003676">
    <property type="term" value="F:nucleic acid binding"/>
    <property type="evidence" value="ECO:0007669"/>
    <property type="project" value="InterPro"/>
</dbReference>
<name>A0A9B0F4T7_BOMTE</name>
<dbReference type="RefSeq" id="XP_003398309.2">
    <property type="nucleotide sequence ID" value="XM_003398261.4"/>
</dbReference>
<evidence type="ECO:0000313" key="1">
    <source>
        <dbReference type="Proteomes" id="UP000835206"/>
    </source>
</evidence>
<dbReference type="KEGG" id="bter:100650731"/>
<dbReference type="SUPFAM" id="SSF54928">
    <property type="entry name" value="RNA-binding domain, RBD"/>
    <property type="match status" value="2"/>
</dbReference>
<dbReference type="CDD" id="cd00590">
    <property type="entry name" value="RRM_SF"/>
    <property type="match status" value="1"/>
</dbReference>
<accession>A0A9B0F4T7</accession>
<organism evidence="1 2">
    <name type="scientific">Bombus terrestris</name>
    <name type="common">Buff-tailed bumblebee</name>
    <name type="synonym">Apis terrestris</name>
    <dbReference type="NCBI Taxonomy" id="30195"/>
    <lineage>
        <taxon>Eukaryota</taxon>
        <taxon>Metazoa</taxon>
        <taxon>Ecdysozoa</taxon>
        <taxon>Arthropoda</taxon>
        <taxon>Hexapoda</taxon>
        <taxon>Insecta</taxon>
        <taxon>Pterygota</taxon>
        <taxon>Neoptera</taxon>
        <taxon>Endopterygota</taxon>
        <taxon>Hymenoptera</taxon>
        <taxon>Apocrita</taxon>
        <taxon>Aculeata</taxon>
        <taxon>Apoidea</taxon>
        <taxon>Anthophila</taxon>
        <taxon>Apidae</taxon>
        <taxon>Bombus</taxon>
        <taxon>Bombus</taxon>
    </lineage>
</organism>
<gene>
    <name evidence="2" type="primary">LOC100650731</name>
</gene>
<proteinExistence type="predicted"/>
<dbReference type="AlphaFoldDB" id="A0A9B0F4T7"/>
<dbReference type="InterPro" id="IPR035979">
    <property type="entry name" value="RBD_domain_sf"/>
</dbReference>
<dbReference type="Gene3D" id="3.30.70.330">
    <property type="match status" value="2"/>
</dbReference>
<keyword evidence="1" id="KW-1185">Reference proteome</keyword>
<dbReference type="Proteomes" id="UP000835206">
    <property type="component" value="Chromosome 10"/>
</dbReference>
<sequence length="212" mass="24462">MKVKKKIIQRQQEKEQALYVRLPHTIRNKDDVAKLFTGNFKVNLLRQCSRYCYVVFPDVKEKMKNLTAVKDTRINGKRIVVALANTKIERKTTVVRKKIVIPKVKEDKKLTKHLFVSNIKCGTKADELKAVIPGCVSVKMLKPYSQTSKAAIVKMESTQLAAEYLMNVRDKPTVAGRKLRLNPDTRDRHRRHKSKPLKIYDGESEIGQEFVE</sequence>